<evidence type="ECO:0000256" key="1">
    <source>
        <dbReference type="SAM" id="MobiDB-lite"/>
    </source>
</evidence>
<evidence type="ECO:0000256" key="2">
    <source>
        <dbReference type="SAM" id="SignalP"/>
    </source>
</evidence>
<dbReference type="AlphaFoldDB" id="A0AA36BW14"/>
<dbReference type="Proteomes" id="UP001162480">
    <property type="component" value="Chromosome 25"/>
</dbReference>
<feature type="signal peptide" evidence="2">
    <location>
        <begin position="1"/>
        <end position="20"/>
    </location>
</feature>
<proteinExistence type="predicted"/>
<evidence type="ECO:0000313" key="4">
    <source>
        <dbReference type="Proteomes" id="UP001162480"/>
    </source>
</evidence>
<feature type="compositionally biased region" description="Low complexity" evidence="1">
    <location>
        <begin position="204"/>
        <end position="226"/>
    </location>
</feature>
<feature type="region of interest" description="Disordered" evidence="1">
    <location>
        <begin position="199"/>
        <end position="226"/>
    </location>
</feature>
<name>A0AA36BW14_OCTVU</name>
<reference evidence="3" key="1">
    <citation type="submission" date="2023-08" db="EMBL/GenBank/DDBJ databases">
        <authorList>
            <person name="Alioto T."/>
            <person name="Alioto T."/>
            <person name="Gomez Garrido J."/>
        </authorList>
    </citation>
    <scope>NUCLEOTIDE SEQUENCE</scope>
</reference>
<protein>
    <submittedName>
        <fullName evidence="3">Uncharacterized protein</fullName>
    </submittedName>
</protein>
<keyword evidence="2" id="KW-0732">Signal</keyword>
<gene>
    <name evidence="3" type="ORF">OCTVUL_1B000560</name>
</gene>
<feature type="compositionally biased region" description="Low complexity" evidence="1">
    <location>
        <begin position="173"/>
        <end position="186"/>
    </location>
</feature>
<feature type="region of interest" description="Disordered" evidence="1">
    <location>
        <begin position="149"/>
        <end position="186"/>
    </location>
</feature>
<organism evidence="3 4">
    <name type="scientific">Octopus vulgaris</name>
    <name type="common">Common octopus</name>
    <dbReference type="NCBI Taxonomy" id="6645"/>
    <lineage>
        <taxon>Eukaryota</taxon>
        <taxon>Metazoa</taxon>
        <taxon>Spiralia</taxon>
        <taxon>Lophotrochozoa</taxon>
        <taxon>Mollusca</taxon>
        <taxon>Cephalopoda</taxon>
        <taxon>Coleoidea</taxon>
        <taxon>Octopodiformes</taxon>
        <taxon>Octopoda</taxon>
        <taxon>Incirrata</taxon>
        <taxon>Octopodidae</taxon>
        <taxon>Octopus</taxon>
    </lineage>
</organism>
<accession>A0AA36BW14</accession>
<feature type="compositionally biased region" description="Polar residues" evidence="1">
    <location>
        <begin position="149"/>
        <end position="172"/>
    </location>
</feature>
<sequence>MKWNLLLILFLTRFCCGASALNLTSSGQIARSFVQSLKEQIPSANISEPPKPQTGSLASRIVNSTRIGMRLSSELYAQLYRQLFQSQLQSQPVQPHGHGAVPETQSGLLATLIEKLTASSRAPNVTEQTSEVGEQPDVSHMNATQLANAMEAGSSSVRGGDAVNQTTPTLDHNNNNKNNNTNNVSTVFYNNKYDSNIFKDSNRTDNNCANNTNKNKNNINNNNNNNNNNNISSNNCSSFNFSHINCSDCSHQVLSNNNTRTSTNSSHFCYKVTQSFHTDKIENTPSSFNTSMQLPAKSSVLHLAYVATNISVNLNATNMWISLSVNEDRTWIIRLTQFYLLFDITSFLQPIISFENSTLLLLRFFSECRLNGGQITPCPEVDYKYNEIWTEFC</sequence>
<feature type="chain" id="PRO_5041313364" evidence="2">
    <location>
        <begin position="21"/>
        <end position="393"/>
    </location>
</feature>
<dbReference type="EMBL" id="OX597838">
    <property type="protein sequence ID" value="CAI9741044.1"/>
    <property type="molecule type" value="Genomic_DNA"/>
</dbReference>
<evidence type="ECO:0000313" key="3">
    <source>
        <dbReference type="EMBL" id="CAI9741044.1"/>
    </source>
</evidence>
<keyword evidence="4" id="KW-1185">Reference proteome</keyword>